<dbReference type="CDD" id="cd07197">
    <property type="entry name" value="nitrilase"/>
    <property type="match status" value="1"/>
</dbReference>
<accession>A0A8E3B7V0</accession>
<gene>
    <name evidence="3" type="ORF">C8D77_1011311</name>
</gene>
<name>A0A8E3B7V0_RHILI</name>
<protein>
    <submittedName>
        <fullName evidence="3">Putative amidohydrolase</fullName>
    </submittedName>
</protein>
<dbReference type="InterPro" id="IPR036526">
    <property type="entry name" value="C-N_Hydrolase_sf"/>
</dbReference>
<dbReference type="RefSeq" id="WP_109660360.1">
    <property type="nucleotide sequence ID" value="NZ_QGGH01000001.1"/>
</dbReference>
<evidence type="ECO:0000259" key="2">
    <source>
        <dbReference type="PROSITE" id="PS50263"/>
    </source>
</evidence>
<proteinExistence type="predicted"/>
<evidence type="ECO:0000313" key="4">
    <source>
        <dbReference type="Proteomes" id="UP000245631"/>
    </source>
</evidence>
<dbReference type="Gene3D" id="3.60.110.10">
    <property type="entry name" value="Carbon-nitrogen hydrolase"/>
    <property type="match status" value="1"/>
</dbReference>
<dbReference type="Proteomes" id="UP000245631">
    <property type="component" value="Unassembled WGS sequence"/>
</dbReference>
<feature type="domain" description="CN hydrolase" evidence="2">
    <location>
        <begin position="44"/>
        <end position="295"/>
    </location>
</feature>
<evidence type="ECO:0000256" key="1">
    <source>
        <dbReference type="ARBA" id="ARBA00022801"/>
    </source>
</evidence>
<keyword evidence="1 3" id="KW-0378">Hydrolase</keyword>
<organism evidence="3 4">
    <name type="scientific">Rhizobium loti</name>
    <name type="common">Mesorhizobium loti</name>
    <dbReference type="NCBI Taxonomy" id="381"/>
    <lineage>
        <taxon>Bacteria</taxon>
        <taxon>Pseudomonadati</taxon>
        <taxon>Pseudomonadota</taxon>
        <taxon>Alphaproteobacteria</taxon>
        <taxon>Hyphomicrobiales</taxon>
        <taxon>Phyllobacteriaceae</taxon>
        <taxon>Mesorhizobium</taxon>
    </lineage>
</organism>
<dbReference type="Pfam" id="PF00795">
    <property type="entry name" value="CN_hydrolase"/>
    <property type="match status" value="1"/>
</dbReference>
<sequence length="330" mass="36593">MTQNTNFKRRVRARAARTGESYTAALRHFHRGAPDDPAPEVRSVRLAVAQSTVHDDPHDIGKLRDSGLEMRRLMQEARQAGARLLHFPEGATCSPNKRIMSASGRENIGPADWSRFEWAVLREELEATTALARELGLWTVFGSVHRLSGPRRPHNSLYVVSDRGELVTRYDERMLSNTKISFMYTPGSIPMTFEVDGLRFGCTLGMEAHFPEIFIDYERLDVDCVLFSTITAADGPAFAVEMQGHAASNNYWASFSLPAQHSLTAPSGIVAPGGRWAAQCPADGTAAISVADIDNNPADPARPWRRTARAGIYQPHLVEDDQRSNDRGMF</sequence>
<reference evidence="3 4" key="1">
    <citation type="submission" date="2018-05" db="EMBL/GenBank/DDBJ databases">
        <title>Genomic Encyclopedia of Type Strains, Phase IV (KMG-IV): sequencing the most valuable type-strain genomes for metagenomic binning, comparative biology and taxonomic classification.</title>
        <authorList>
            <person name="Goeker M."/>
        </authorList>
    </citation>
    <scope>NUCLEOTIDE SEQUENCE [LARGE SCALE GENOMIC DNA]</scope>
    <source>
        <strain evidence="3 4">DSM 2626</strain>
    </source>
</reference>
<comment type="caution">
    <text evidence="3">The sequence shown here is derived from an EMBL/GenBank/DDBJ whole genome shotgun (WGS) entry which is preliminary data.</text>
</comment>
<dbReference type="SUPFAM" id="SSF56317">
    <property type="entry name" value="Carbon-nitrogen hydrolase"/>
    <property type="match status" value="1"/>
</dbReference>
<dbReference type="PANTHER" id="PTHR43674:SF16">
    <property type="entry name" value="CARBON-NITROGEN FAMILY, PUTATIVE (AFU_ORTHOLOGUE AFUA_5G02350)-RELATED"/>
    <property type="match status" value="1"/>
</dbReference>
<dbReference type="EMBL" id="QGGH01000001">
    <property type="protein sequence ID" value="PWJ94625.1"/>
    <property type="molecule type" value="Genomic_DNA"/>
</dbReference>
<dbReference type="InterPro" id="IPR050345">
    <property type="entry name" value="Aliph_Amidase/BUP"/>
</dbReference>
<dbReference type="PANTHER" id="PTHR43674">
    <property type="entry name" value="NITRILASE C965.09-RELATED"/>
    <property type="match status" value="1"/>
</dbReference>
<dbReference type="InterPro" id="IPR003010">
    <property type="entry name" value="C-N_Hydrolase"/>
</dbReference>
<dbReference type="GeneID" id="61050641"/>
<evidence type="ECO:0000313" key="3">
    <source>
        <dbReference type="EMBL" id="PWJ94625.1"/>
    </source>
</evidence>
<dbReference type="AlphaFoldDB" id="A0A8E3B7V0"/>
<dbReference type="GO" id="GO:0016811">
    <property type="term" value="F:hydrolase activity, acting on carbon-nitrogen (but not peptide) bonds, in linear amides"/>
    <property type="evidence" value="ECO:0007669"/>
    <property type="project" value="TreeGrafter"/>
</dbReference>
<dbReference type="PROSITE" id="PS50263">
    <property type="entry name" value="CN_HYDROLASE"/>
    <property type="match status" value="1"/>
</dbReference>